<dbReference type="Proteomes" id="UP000310334">
    <property type="component" value="Unassembled WGS sequence"/>
</dbReference>
<dbReference type="AlphaFoldDB" id="A0A4S4BRQ9"/>
<gene>
    <name evidence="1" type="ORF">E6W99_18570</name>
</gene>
<evidence type="ECO:0000313" key="1">
    <source>
        <dbReference type="EMBL" id="THF77701.1"/>
    </source>
</evidence>
<comment type="caution">
    <text evidence="1">The sequence shown here is derived from an EMBL/GenBank/DDBJ whole genome shotgun (WGS) entry which is preliminary data.</text>
</comment>
<accession>A0A4S4BRQ9</accession>
<sequence length="67" mass="8123">MTKSILWFTGHYTNEFCKQKAVEIKEKIKTGDEDYKDYAAVRIVDKVLDYDKDNNLRQYNRLRLVYK</sequence>
<proteinExistence type="predicted"/>
<keyword evidence="2" id="KW-1185">Reference proteome</keyword>
<name>A0A4S4BRQ9_9BACI</name>
<dbReference type="EMBL" id="SSNT01000014">
    <property type="protein sequence ID" value="THF77701.1"/>
    <property type="molecule type" value="Genomic_DNA"/>
</dbReference>
<protein>
    <submittedName>
        <fullName evidence="1">Uncharacterized protein</fullName>
    </submittedName>
</protein>
<dbReference type="RefSeq" id="WP_136356581.1">
    <property type="nucleotide sequence ID" value="NZ_CP046266.1"/>
</dbReference>
<organism evidence="1 2">
    <name type="scientific">Metabacillus sediminilitoris</name>
    <dbReference type="NCBI Taxonomy" id="2567941"/>
    <lineage>
        <taxon>Bacteria</taxon>
        <taxon>Bacillati</taxon>
        <taxon>Bacillota</taxon>
        <taxon>Bacilli</taxon>
        <taxon>Bacillales</taxon>
        <taxon>Bacillaceae</taxon>
        <taxon>Metabacillus</taxon>
    </lineage>
</organism>
<evidence type="ECO:0000313" key="2">
    <source>
        <dbReference type="Proteomes" id="UP000310334"/>
    </source>
</evidence>
<reference evidence="1 2" key="1">
    <citation type="submission" date="2019-04" db="EMBL/GenBank/DDBJ databases">
        <title>Bacillus sediminilitoris sp. nov., isolated from a tidal flat sediment on the East China Sea.</title>
        <authorList>
            <person name="Wei Y."/>
            <person name="Mao H."/>
            <person name="Fang J."/>
        </authorList>
    </citation>
    <scope>NUCLEOTIDE SEQUENCE [LARGE SCALE GENOMIC DNA]</scope>
    <source>
        <strain evidence="1 2">DSL-17</strain>
    </source>
</reference>